<name>A0A314YMT0_PRUYE</name>
<keyword evidence="2" id="KW-1185">Reference proteome</keyword>
<reference evidence="1 2" key="1">
    <citation type="submission" date="2018-02" db="EMBL/GenBank/DDBJ databases">
        <title>Draft genome of wild Prunus yedoensis var. nudiflora.</title>
        <authorList>
            <person name="Baek S."/>
            <person name="Kim J.-H."/>
            <person name="Choi K."/>
            <person name="Kim G.-B."/>
            <person name="Cho A."/>
            <person name="Jang H."/>
            <person name="Shin C.-H."/>
            <person name="Yu H.-J."/>
            <person name="Mun J.-H."/>
        </authorList>
    </citation>
    <scope>NUCLEOTIDE SEQUENCE [LARGE SCALE GENOMIC DNA]</scope>
    <source>
        <strain evidence="2">cv. Jeju island</strain>
        <tissue evidence="1">Leaf</tissue>
    </source>
</reference>
<dbReference type="PANTHER" id="PTHR48045">
    <property type="entry name" value="UDP-GLYCOSYLTRANSFERASE 72B1"/>
    <property type="match status" value="1"/>
</dbReference>
<dbReference type="SUPFAM" id="SSF53756">
    <property type="entry name" value="UDP-Glycosyltransferase/glycogen phosphorylase"/>
    <property type="match status" value="1"/>
</dbReference>
<dbReference type="PANTHER" id="PTHR48045:SF39">
    <property type="entry name" value="UDP-GLYCOSYLTRANSFERASE 86A1-LIKE"/>
    <property type="match status" value="1"/>
</dbReference>
<proteinExistence type="predicted"/>
<organism evidence="1 2">
    <name type="scientific">Prunus yedoensis var. nudiflora</name>
    <dbReference type="NCBI Taxonomy" id="2094558"/>
    <lineage>
        <taxon>Eukaryota</taxon>
        <taxon>Viridiplantae</taxon>
        <taxon>Streptophyta</taxon>
        <taxon>Embryophyta</taxon>
        <taxon>Tracheophyta</taxon>
        <taxon>Spermatophyta</taxon>
        <taxon>Magnoliopsida</taxon>
        <taxon>eudicotyledons</taxon>
        <taxon>Gunneridae</taxon>
        <taxon>Pentapetalae</taxon>
        <taxon>rosids</taxon>
        <taxon>fabids</taxon>
        <taxon>Rosales</taxon>
        <taxon>Rosaceae</taxon>
        <taxon>Amygdaloideae</taxon>
        <taxon>Amygdaleae</taxon>
        <taxon>Prunus</taxon>
    </lineage>
</organism>
<dbReference type="EMBL" id="PJQY01000831">
    <property type="protein sequence ID" value="PQQ07687.1"/>
    <property type="molecule type" value="Genomic_DNA"/>
</dbReference>
<dbReference type="OrthoDB" id="5835829at2759"/>
<sequence>MWCGVPMLCFPLWTDQITNRKLVVDDWGIGLNICDGVKPITRVEVAEKINHVMSGKLGHGLQKEIKNVRQTMEDALALNGSSQKNFFQFLSDVKTEVQIRN</sequence>
<dbReference type="AlphaFoldDB" id="A0A314YMT0"/>
<keyword evidence="1" id="KW-0808">Transferase</keyword>
<dbReference type="GO" id="GO:0016740">
    <property type="term" value="F:transferase activity"/>
    <property type="evidence" value="ECO:0007669"/>
    <property type="project" value="UniProtKB-KW"/>
</dbReference>
<evidence type="ECO:0000313" key="2">
    <source>
        <dbReference type="Proteomes" id="UP000250321"/>
    </source>
</evidence>
<dbReference type="Proteomes" id="UP000250321">
    <property type="component" value="Unassembled WGS sequence"/>
</dbReference>
<comment type="caution">
    <text evidence="1">The sequence shown here is derived from an EMBL/GenBank/DDBJ whole genome shotgun (WGS) entry which is preliminary data.</text>
</comment>
<gene>
    <name evidence="1" type="ORF">Pyn_12636</name>
</gene>
<evidence type="ECO:0000313" key="1">
    <source>
        <dbReference type="EMBL" id="PQQ07687.1"/>
    </source>
</evidence>
<accession>A0A314YMT0</accession>
<protein>
    <submittedName>
        <fullName evidence="1">UDP-glycosyltransferase 86A1</fullName>
    </submittedName>
</protein>
<dbReference type="Gene3D" id="3.40.50.2000">
    <property type="entry name" value="Glycogen Phosphorylase B"/>
    <property type="match status" value="2"/>
</dbReference>
<dbReference type="STRING" id="2094558.A0A314YMT0"/>